<comment type="subcellular location">
    <subcellularLocation>
        <location evidence="1">Membrane</location>
        <topology evidence="1">Multi-pass membrane protein</topology>
    </subcellularLocation>
</comment>
<keyword evidence="3 6" id="KW-1133">Transmembrane helix</keyword>
<feature type="transmembrane region" description="Helical" evidence="6">
    <location>
        <begin position="146"/>
        <end position="169"/>
    </location>
</feature>
<feature type="transmembrane region" description="Helical" evidence="6">
    <location>
        <begin position="87"/>
        <end position="108"/>
    </location>
</feature>
<evidence type="ECO:0000256" key="4">
    <source>
        <dbReference type="ARBA" id="ARBA00023136"/>
    </source>
</evidence>
<proteinExistence type="predicted"/>
<feature type="region of interest" description="Disordered" evidence="5">
    <location>
        <begin position="1"/>
        <end position="26"/>
    </location>
</feature>
<keyword evidence="4 6" id="KW-0472">Membrane</keyword>
<keyword evidence="2 6" id="KW-0812">Transmembrane</keyword>
<dbReference type="InterPro" id="IPR007016">
    <property type="entry name" value="O-antigen_ligase-rel_domated"/>
</dbReference>
<dbReference type="PANTHER" id="PTHR37422:SF21">
    <property type="entry name" value="EXOQ-LIKE PROTEIN"/>
    <property type="match status" value="1"/>
</dbReference>
<dbReference type="GO" id="GO:0016020">
    <property type="term" value="C:membrane"/>
    <property type="evidence" value="ECO:0007669"/>
    <property type="project" value="UniProtKB-SubCell"/>
</dbReference>
<feature type="transmembrane region" description="Helical" evidence="6">
    <location>
        <begin position="114"/>
        <end position="134"/>
    </location>
</feature>
<name>A0A3B0UVY9_9ZZZZ</name>
<feature type="transmembrane region" description="Helical" evidence="6">
    <location>
        <begin position="189"/>
        <end position="206"/>
    </location>
</feature>
<feature type="transmembrane region" description="Helical" evidence="6">
    <location>
        <begin position="406"/>
        <end position="423"/>
    </location>
</feature>
<dbReference type="EMBL" id="UOEQ01000515">
    <property type="protein sequence ID" value="VAW24204.1"/>
    <property type="molecule type" value="Genomic_DNA"/>
</dbReference>
<feature type="transmembrane region" description="Helical" evidence="6">
    <location>
        <begin position="265"/>
        <end position="284"/>
    </location>
</feature>
<protein>
    <recommendedName>
        <fullName evidence="7">O-antigen ligase-related domain-containing protein</fullName>
    </recommendedName>
</protein>
<evidence type="ECO:0000256" key="2">
    <source>
        <dbReference type="ARBA" id="ARBA00022692"/>
    </source>
</evidence>
<feature type="compositionally biased region" description="Polar residues" evidence="5">
    <location>
        <begin position="16"/>
        <end position="26"/>
    </location>
</feature>
<feature type="transmembrane region" description="Helical" evidence="6">
    <location>
        <begin position="343"/>
        <end position="361"/>
    </location>
</feature>
<feature type="transmembrane region" description="Helical" evidence="6">
    <location>
        <begin position="382"/>
        <end position="400"/>
    </location>
</feature>
<gene>
    <name evidence="8" type="ORF">MNBD_ALPHA11-335</name>
</gene>
<dbReference type="InterPro" id="IPR051533">
    <property type="entry name" value="WaaL-like"/>
</dbReference>
<feature type="domain" description="O-antigen ligase-related" evidence="7">
    <location>
        <begin position="222"/>
        <end position="360"/>
    </location>
</feature>
<reference evidence="8" key="1">
    <citation type="submission" date="2018-06" db="EMBL/GenBank/DDBJ databases">
        <authorList>
            <person name="Zhirakovskaya E."/>
        </authorList>
    </citation>
    <scope>NUCLEOTIDE SEQUENCE</scope>
</reference>
<feature type="transmembrane region" description="Helical" evidence="6">
    <location>
        <begin position="63"/>
        <end position="80"/>
    </location>
</feature>
<dbReference type="Pfam" id="PF04932">
    <property type="entry name" value="Wzy_C"/>
    <property type="match status" value="1"/>
</dbReference>
<evidence type="ECO:0000256" key="1">
    <source>
        <dbReference type="ARBA" id="ARBA00004141"/>
    </source>
</evidence>
<evidence type="ECO:0000256" key="3">
    <source>
        <dbReference type="ARBA" id="ARBA00022989"/>
    </source>
</evidence>
<feature type="transmembrane region" description="Helical" evidence="6">
    <location>
        <begin position="235"/>
        <end position="253"/>
    </location>
</feature>
<evidence type="ECO:0000259" key="7">
    <source>
        <dbReference type="Pfam" id="PF04932"/>
    </source>
</evidence>
<evidence type="ECO:0000313" key="8">
    <source>
        <dbReference type="EMBL" id="VAW24204.1"/>
    </source>
</evidence>
<feature type="transmembrane region" description="Helical" evidence="6">
    <location>
        <begin position="40"/>
        <end position="57"/>
    </location>
</feature>
<evidence type="ECO:0000256" key="5">
    <source>
        <dbReference type="SAM" id="MobiDB-lite"/>
    </source>
</evidence>
<organism evidence="8">
    <name type="scientific">hydrothermal vent metagenome</name>
    <dbReference type="NCBI Taxonomy" id="652676"/>
    <lineage>
        <taxon>unclassified sequences</taxon>
        <taxon>metagenomes</taxon>
        <taxon>ecological metagenomes</taxon>
    </lineage>
</organism>
<accession>A0A3B0UVY9</accession>
<evidence type="ECO:0000256" key="6">
    <source>
        <dbReference type="SAM" id="Phobius"/>
    </source>
</evidence>
<sequence>MSIDSPHQHTKAFAGTRNTSQTGIPSNSSQNALHLLSKKLLPGAVMLWVVAGGFVIFEPSPYELMFLVVLPLAFFAGMNIHRRALGLFKLMVFFLPFSIIGAFQVKIADFSTSLTFSIVTVFLWFTGYFAANYIAENPHKRLGDMIRAYTWVAVFISIVGTLAYLDVIPGSEVFLLYDRVKATFQDPNVFGPFLIVPAAFALQRALMDTGKRAFWGGVVYGILFVGVFVSFSRAAWGYIILTSAIVFVACFLLEASARDRARMIAITVAGIFALLIALVALLSIDSVAELFLQRFSLEQNYDSGTSGRFGRQAYAMELALSNPLGIGPLEFRNLRVTEDPHNTYVTVILSYGWLGGLAYISMIWMTMKNGAGALLKASPNRLLMIPLMANFIPLSIEAAIIDTDHWRHLFLLVGMIWGVYAGYGRTSPEQMDKSKRLI</sequence>
<dbReference type="AlphaFoldDB" id="A0A3B0UVY9"/>
<feature type="transmembrane region" description="Helical" evidence="6">
    <location>
        <begin position="213"/>
        <end position="229"/>
    </location>
</feature>
<dbReference type="PANTHER" id="PTHR37422">
    <property type="entry name" value="TEICHURONIC ACID BIOSYNTHESIS PROTEIN TUAE"/>
    <property type="match status" value="1"/>
</dbReference>